<feature type="domain" description="EamA" evidence="7">
    <location>
        <begin position="7"/>
        <end position="138"/>
    </location>
</feature>
<gene>
    <name evidence="8" type="ORF">F6X38_11160</name>
</gene>
<keyword evidence="9" id="KW-1185">Reference proteome</keyword>
<dbReference type="Pfam" id="PF00892">
    <property type="entry name" value="EamA"/>
    <property type="match status" value="2"/>
</dbReference>
<feature type="transmembrane region" description="Helical" evidence="6">
    <location>
        <begin position="241"/>
        <end position="261"/>
    </location>
</feature>
<feature type="transmembrane region" description="Helical" evidence="6">
    <location>
        <begin position="99"/>
        <end position="116"/>
    </location>
</feature>
<feature type="transmembrane region" description="Helical" evidence="6">
    <location>
        <begin position="267"/>
        <end position="285"/>
    </location>
</feature>
<evidence type="ECO:0000256" key="6">
    <source>
        <dbReference type="SAM" id="Phobius"/>
    </source>
</evidence>
<dbReference type="SUPFAM" id="SSF103481">
    <property type="entry name" value="Multidrug resistance efflux transporter EmrE"/>
    <property type="match status" value="2"/>
</dbReference>
<comment type="subcellular location">
    <subcellularLocation>
        <location evidence="1">Cell membrane</location>
        <topology evidence="1">Multi-pass membrane protein</topology>
    </subcellularLocation>
</comment>
<keyword evidence="2" id="KW-1003">Cell membrane</keyword>
<comment type="caution">
    <text evidence="8">The sequence shown here is derived from an EMBL/GenBank/DDBJ whole genome shotgun (WGS) entry which is preliminary data.</text>
</comment>
<dbReference type="InterPro" id="IPR051258">
    <property type="entry name" value="Diverse_Substrate_Transporter"/>
</dbReference>
<protein>
    <submittedName>
        <fullName evidence="8">DMT family transporter</fullName>
    </submittedName>
</protein>
<proteinExistence type="predicted"/>
<evidence type="ECO:0000256" key="1">
    <source>
        <dbReference type="ARBA" id="ARBA00004651"/>
    </source>
</evidence>
<evidence type="ECO:0000256" key="2">
    <source>
        <dbReference type="ARBA" id="ARBA00022475"/>
    </source>
</evidence>
<dbReference type="Proteomes" id="UP000432089">
    <property type="component" value="Unassembled WGS sequence"/>
</dbReference>
<reference evidence="8 9" key="1">
    <citation type="submission" date="2019-09" db="EMBL/GenBank/DDBJ databases">
        <title>YIM 132180 draft genome.</title>
        <authorList>
            <person name="Zhang K."/>
        </authorList>
    </citation>
    <scope>NUCLEOTIDE SEQUENCE [LARGE SCALE GENOMIC DNA]</scope>
    <source>
        <strain evidence="8 9">YIM 132180</strain>
    </source>
</reference>
<feature type="transmembrane region" description="Helical" evidence="6">
    <location>
        <begin position="68"/>
        <end position="87"/>
    </location>
</feature>
<feature type="transmembrane region" description="Helical" evidence="6">
    <location>
        <begin position="151"/>
        <end position="171"/>
    </location>
</feature>
<sequence length="309" mass="32468">MTRIQANLVLLLTGAVWGMGFVAQSTAMASVGPWTFTAMRFVLAALTLLPFAVWENRRRGGAPAGAELGGFALCGAALFAGSILQQFGMLTTSVTNSGFLTGLYVVMTPAVAFVLFRQHPHWVVWLAAPVALVGLLLAGGGRLEAIGRGDWLTVVAAATFAVQIVLVGLFAARSHRPFALSFAQFAVCAVAGLAGMLAFEIVDWTAILRVWPNILYGGCVSAGLAFTLQTIGQRWTTASQAAIFLSSEAVFAALFGAIFLGERIPPVGYLGCVLIFAAMLVVELVPARWPSPRRGVHNQAASSEGAAGR</sequence>
<evidence type="ECO:0000256" key="3">
    <source>
        <dbReference type="ARBA" id="ARBA00022692"/>
    </source>
</evidence>
<name>A0A7V7PP88_9HYPH</name>
<dbReference type="GO" id="GO:0005886">
    <property type="term" value="C:plasma membrane"/>
    <property type="evidence" value="ECO:0007669"/>
    <property type="project" value="UniProtKB-SubCell"/>
</dbReference>
<feature type="transmembrane region" description="Helical" evidence="6">
    <location>
        <begin position="178"/>
        <end position="198"/>
    </location>
</feature>
<dbReference type="InterPro" id="IPR000620">
    <property type="entry name" value="EamA_dom"/>
</dbReference>
<feature type="transmembrane region" description="Helical" evidence="6">
    <location>
        <begin position="39"/>
        <end position="56"/>
    </location>
</feature>
<feature type="transmembrane region" description="Helical" evidence="6">
    <location>
        <begin position="123"/>
        <end position="139"/>
    </location>
</feature>
<evidence type="ECO:0000313" key="8">
    <source>
        <dbReference type="EMBL" id="KAB0679781.1"/>
    </source>
</evidence>
<organism evidence="8 9">
    <name type="scientific">Plantimonas leprariae</name>
    <dbReference type="NCBI Taxonomy" id="2615207"/>
    <lineage>
        <taxon>Bacteria</taxon>
        <taxon>Pseudomonadati</taxon>
        <taxon>Pseudomonadota</taxon>
        <taxon>Alphaproteobacteria</taxon>
        <taxon>Hyphomicrobiales</taxon>
        <taxon>Aurantimonadaceae</taxon>
        <taxon>Plantimonas</taxon>
    </lineage>
</organism>
<evidence type="ECO:0000259" key="7">
    <source>
        <dbReference type="Pfam" id="PF00892"/>
    </source>
</evidence>
<feature type="transmembrane region" description="Helical" evidence="6">
    <location>
        <begin position="210"/>
        <end position="229"/>
    </location>
</feature>
<dbReference type="PANTHER" id="PTHR42920:SF5">
    <property type="entry name" value="EAMA DOMAIN-CONTAINING PROTEIN"/>
    <property type="match status" value="1"/>
</dbReference>
<accession>A0A7V7PP88</accession>
<keyword evidence="5 6" id="KW-0472">Membrane</keyword>
<dbReference type="InterPro" id="IPR037185">
    <property type="entry name" value="EmrE-like"/>
</dbReference>
<dbReference type="PANTHER" id="PTHR42920">
    <property type="entry name" value="OS03G0707200 PROTEIN-RELATED"/>
    <property type="match status" value="1"/>
</dbReference>
<dbReference type="AlphaFoldDB" id="A0A7V7PP88"/>
<keyword evidence="3 6" id="KW-0812">Transmembrane</keyword>
<dbReference type="RefSeq" id="WP_150969902.1">
    <property type="nucleotide sequence ID" value="NZ_VZDO01000008.1"/>
</dbReference>
<keyword evidence="4 6" id="KW-1133">Transmembrane helix</keyword>
<dbReference type="EMBL" id="VZDO01000008">
    <property type="protein sequence ID" value="KAB0679781.1"/>
    <property type="molecule type" value="Genomic_DNA"/>
</dbReference>
<evidence type="ECO:0000256" key="4">
    <source>
        <dbReference type="ARBA" id="ARBA00022989"/>
    </source>
</evidence>
<evidence type="ECO:0000256" key="5">
    <source>
        <dbReference type="ARBA" id="ARBA00023136"/>
    </source>
</evidence>
<evidence type="ECO:0000313" key="9">
    <source>
        <dbReference type="Proteomes" id="UP000432089"/>
    </source>
</evidence>
<feature type="domain" description="EamA" evidence="7">
    <location>
        <begin position="148"/>
        <end position="282"/>
    </location>
</feature>